<dbReference type="HOGENOM" id="CLU_026673_16_5_1"/>
<dbReference type="GO" id="GO:0016651">
    <property type="term" value="F:oxidoreductase activity, acting on NAD(P)H"/>
    <property type="evidence" value="ECO:0007669"/>
    <property type="project" value="InterPro"/>
</dbReference>
<dbReference type="InParanoid" id="A0A0C3HC55"/>
<dbReference type="AlphaFoldDB" id="A0A0C3HC55"/>
<evidence type="ECO:0008006" key="7">
    <source>
        <dbReference type="Google" id="ProtNLM"/>
    </source>
</evidence>
<reference evidence="5 6" key="1">
    <citation type="submission" date="2014-04" db="EMBL/GenBank/DDBJ databases">
        <authorList>
            <consortium name="DOE Joint Genome Institute"/>
            <person name="Kuo A."/>
            <person name="Martino E."/>
            <person name="Perotto S."/>
            <person name="Kohler A."/>
            <person name="Nagy L.G."/>
            <person name="Floudas D."/>
            <person name="Copeland A."/>
            <person name="Barry K.W."/>
            <person name="Cichocki N."/>
            <person name="Veneault-Fourrey C."/>
            <person name="LaButti K."/>
            <person name="Lindquist E.A."/>
            <person name="Lipzen A."/>
            <person name="Lundell T."/>
            <person name="Morin E."/>
            <person name="Murat C."/>
            <person name="Sun H."/>
            <person name="Tunlid A."/>
            <person name="Henrissat B."/>
            <person name="Grigoriev I.V."/>
            <person name="Hibbett D.S."/>
            <person name="Martin F."/>
            <person name="Nordberg H.P."/>
            <person name="Cantor M.N."/>
            <person name="Hua S.X."/>
        </authorList>
    </citation>
    <scope>NUCLEOTIDE SEQUENCE [LARGE SCALE GENOMIC DNA]</scope>
    <source>
        <strain evidence="5 6">Zn</strain>
    </source>
</reference>
<dbReference type="Gene3D" id="3.90.180.10">
    <property type="entry name" value="Medium-chain alcohol dehydrogenases, catalytic domain"/>
    <property type="match status" value="1"/>
</dbReference>
<dbReference type="Proteomes" id="UP000054321">
    <property type="component" value="Unassembled WGS sequence"/>
</dbReference>
<gene>
    <name evidence="5" type="ORF">OIDMADRAFT_124400</name>
</gene>
<evidence type="ECO:0000256" key="2">
    <source>
        <dbReference type="ARBA" id="ARBA00023002"/>
    </source>
</evidence>
<evidence type="ECO:0000256" key="1">
    <source>
        <dbReference type="ARBA" id="ARBA00008072"/>
    </source>
</evidence>
<protein>
    <recommendedName>
        <fullName evidence="7">Enoyl reductase (ER) domain-containing protein</fullName>
    </recommendedName>
</protein>
<dbReference type="PANTHER" id="PTHR45348">
    <property type="entry name" value="HYPOTHETICAL OXIDOREDUCTASE (EUROFUNG)"/>
    <property type="match status" value="1"/>
</dbReference>
<name>A0A0C3HC55_OIDMZ</name>
<dbReference type="EMBL" id="KN832877">
    <property type="protein sequence ID" value="KIN00765.1"/>
    <property type="molecule type" value="Genomic_DNA"/>
</dbReference>
<evidence type="ECO:0000313" key="5">
    <source>
        <dbReference type="EMBL" id="KIN00765.1"/>
    </source>
</evidence>
<dbReference type="InterPro" id="IPR036291">
    <property type="entry name" value="NAD(P)-bd_dom_sf"/>
</dbReference>
<proteinExistence type="inferred from homology"/>
<dbReference type="CDD" id="cd08249">
    <property type="entry name" value="enoyl_reductase_like"/>
    <property type="match status" value="1"/>
</dbReference>
<dbReference type="InterPro" id="IPR047122">
    <property type="entry name" value="Trans-enoyl_RdTase-like"/>
</dbReference>
<evidence type="ECO:0000313" key="6">
    <source>
        <dbReference type="Proteomes" id="UP000054321"/>
    </source>
</evidence>
<feature type="domain" description="Alcohol dehydrogenase-like N-terminal" evidence="4">
    <location>
        <begin position="27"/>
        <end position="85"/>
    </location>
</feature>
<comment type="similarity">
    <text evidence="1">Belongs to the zinc-containing alcohol dehydrogenase family.</text>
</comment>
<dbReference type="InterPro" id="IPR011032">
    <property type="entry name" value="GroES-like_sf"/>
</dbReference>
<reference evidence="6" key="2">
    <citation type="submission" date="2015-01" db="EMBL/GenBank/DDBJ databases">
        <title>Evolutionary Origins and Diversification of the Mycorrhizal Mutualists.</title>
        <authorList>
            <consortium name="DOE Joint Genome Institute"/>
            <consortium name="Mycorrhizal Genomics Consortium"/>
            <person name="Kohler A."/>
            <person name="Kuo A."/>
            <person name="Nagy L.G."/>
            <person name="Floudas D."/>
            <person name="Copeland A."/>
            <person name="Barry K.W."/>
            <person name="Cichocki N."/>
            <person name="Veneault-Fourrey C."/>
            <person name="LaButti K."/>
            <person name="Lindquist E.A."/>
            <person name="Lipzen A."/>
            <person name="Lundell T."/>
            <person name="Morin E."/>
            <person name="Murat C."/>
            <person name="Riley R."/>
            <person name="Ohm R."/>
            <person name="Sun H."/>
            <person name="Tunlid A."/>
            <person name="Henrissat B."/>
            <person name="Grigoriev I.V."/>
            <person name="Hibbett D.S."/>
            <person name="Martin F."/>
        </authorList>
    </citation>
    <scope>NUCLEOTIDE SEQUENCE [LARGE SCALE GENOMIC DNA]</scope>
    <source>
        <strain evidence="6">Zn</strain>
    </source>
</reference>
<dbReference type="OrthoDB" id="9992527at2759"/>
<evidence type="ECO:0000259" key="4">
    <source>
        <dbReference type="Pfam" id="PF08240"/>
    </source>
</evidence>
<dbReference type="STRING" id="913774.A0A0C3HC55"/>
<keyword evidence="6" id="KW-1185">Reference proteome</keyword>
<keyword evidence="2" id="KW-0560">Oxidoreductase</keyword>
<dbReference type="InterPro" id="IPR013149">
    <property type="entry name" value="ADH-like_C"/>
</dbReference>
<sequence length="346" mass="37254">MQKALFVTEVGKPVSLGTRVIPNPNLGEVLIKVTSSQILPHDTYGRDSGLFFQSNLPYVLGTNISGIVTKLGPSVTKYKVGAHIFGQGSPLAPLPDSAGLQEYATLRASDSALVPEGFTDDQIATLPTNAVTAFKALFHSENFHLPFPPSKTFDYSSKTLVVIGAGSNVGKLTIQFAKMVGLGSVVAVASISGEKELKELGATYVVDRYSEDVVRDVHAMVGGQDAVTHVIDCVNWVYDLAANLVSRTRPSVIVTLHRADSAVEALERLGKQESRAMGAKGLREHFTELAEVFWGNIGEWVAEGKILTGKFRVIEGLDAEKINEALDLYRDGRPVVQAVIHPNAEL</sequence>
<dbReference type="SUPFAM" id="SSF50129">
    <property type="entry name" value="GroES-like"/>
    <property type="match status" value="1"/>
</dbReference>
<dbReference type="Gene3D" id="3.40.50.720">
    <property type="entry name" value="NAD(P)-binding Rossmann-like Domain"/>
    <property type="match status" value="1"/>
</dbReference>
<accession>A0A0C3HC55</accession>
<dbReference type="Pfam" id="PF08240">
    <property type="entry name" value="ADH_N"/>
    <property type="match status" value="1"/>
</dbReference>
<evidence type="ECO:0000259" key="3">
    <source>
        <dbReference type="Pfam" id="PF00107"/>
    </source>
</evidence>
<dbReference type="PANTHER" id="PTHR45348:SF2">
    <property type="entry name" value="ZINC-TYPE ALCOHOL DEHYDROGENASE-LIKE PROTEIN C2E1P3.01"/>
    <property type="match status" value="1"/>
</dbReference>
<dbReference type="InterPro" id="IPR013154">
    <property type="entry name" value="ADH-like_N"/>
</dbReference>
<organism evidence="5 6">
    <name type="scientific">Oidiodendron maius (strain Zn)</name>
    <dbReference type="NCBI Taxonomy" id="913774"/>
    <lineage>
        <taxon>Eukaryota</taxon>
        <taxon>Fungi</taxon>
        <taxon>Dikarya</taxon>
        <taxon>Ascomycota</taxon>
        <taxon>Pezizomycotina</taxon>
        <taxon>Leotiomycetes</taxon>
        <taxon>Leotiomycetes incertae sedis</taxon>
        <taxon>Myxotrichaceae</taxon>
        <taxon>Oidiodendron</taxon>
    </lineage>
</organism>
<dbReference type="Pfam" id="PF00107">
    <property type="entry name" value="ADH_zinc_N"/>
    <property type="match status" value="1"/>
</dbReference>
<dbReference type="SUPFAM" id="SSF51735">
    <property type="entry name" value="NAD(P)-binding Rossmann-fold domains"/>
    <property type="match status" value="1"/>
</dbReference>
<feature type="domain" description="Alcohol dehydrogenase-like C-terminal" evidence="3">
    <location>
        <begin position="169"/>
        <end position="241"/>
    </location>
</feature>